<feature type="binding site" evidence="11">
    <location>
        <begin position="14"/>
        <end position="19"/>
    </location>
    <ligand>
        <name>ATP</name>
        <dbReference type="ChEBI" id="CHEBI:30616"/>
    </ligand>
</feature>
<evidence type="ECO:0000256" key="5">
    <source>
        <dbReference type="ARBA" id="ARBA00022741"/>
    </source>
</evidence>
<feature type="active site" description="Nucleophile; for glutamine hydrolysis" evidence="11">
    <location>
        <position position="427"/>
    </location>
</feature>
<feature type="active site" evidence="11">
    <location>
        <position position="556"/>
    </location>
</feature>
<dbReference type="InterPro" id="IPR004468">
    <property type="entry name" value="CTP_synthase"/>
</dbReference>
<keyword evidence="6 11" id="KW-0067">ATP-binding</keyword>
<dbReference type="GO" id="GO:0097268">
    <property type="term" value="C:cytoophidium"/>
    <property type="evidence" value="ECO:0007669"/>
    <property type="project" value="UniProtKB-ARBA"/>
</dbReference>
<dbReference type="CDD" id="cd03113">
    <property type="entry name" value="CTPS_N"/>
    <property type="match status" value="1"/>
</dbReference>
<feature type="active site" evidence="11">
    <location>
        <position position="558"/>
    </location>
</feature>
<comment type="caution">
    <text evidence="11">Lacks conserved residue(s) required for the propagation of feature annotation.</text>
</comment>
<feature type="binding site" evidence="11">
    <location>
        <position position="451"/>
    </location>
    <ligand>
        <name>L-glutamine</name>
        <dbReference type="ChEBI" id="CHEBI:58359"/>
    </ligand>
</feature>
<dbReference type="Pfam" id="PF06418">
    <property type="entry name" value="CTP_synth_N"/>
    <property type="match status" value="1"/>
</dbReference>
<dbReference type="AlphaFoldDB" id="A0A2M7R7L3"/>
<feature type="binding site" evidence="11">
    <location>
        <position position="13"/>
    </location>
    <ligand>
        <name>CTP</name>
        <dbReference type="ChEBI" id="CHEBI:37563"/>
        <note>allosteric inhibitor</note>
    </ligand>
</feature>
<comment type="function">
    <text evidence="11">Catalyzes the ATP-dependent amination of UTP to CTP with either L-glutamine or ammonia as the source of nitrogen. Regulates intracellular CTP levels through interactions with the four ribonucleotide triphosphates.</text>
</comment>
<evidence type="ECO:0000256" key="1">
    <source>
        <dbReference type="ARBA" id="ARBA00005171"/>
    </source>
</evidence>
<feature type="domain" description="CTP synthase N-terminal" evidence="13">
    <location>
        <begin position="3"/>
        <end position="295"/>
    </location>
</feature>
<dbReference type="CDD" id="cd01746">
    <property type="entry name" value="GATase1_CTP_Synthase"/>
    <property type="match status" value="1"/>
</dbReference>
<dbReference type="InterPro" id="IPR027417">
    <property type="entry name" value="P-loop_NTPase"/>
</dbReference>
<keyword evidence="8 11" id="KW-0315">Glutamine amidotransferase</keyword>
<dbReference type="GO" id="GO:0004359">
    <property type="term" value="F:glutaminase activity"/>
    <property type="evidence" value="ECO:0007669"/>
    <property type="project" value="RHEA"/>
</dbReference>
<comment type="activity regulation">
    <text evidence="11">Allosterically activated by GTP, when glutamine is the substrate; GTP has no effect on the reaction when ammonia is the substrate. The allosteric effector GTP functions by stabilizing the protein conformation that binds the tetrahedral intermediate(s) formed during glutamine hydrolysis. Inhibited by the product CTP, via allosteric rather than competitive inhibition.</text>
</comment>
<dbReference type="PANTHER" id="PTHR11550:SF0">
    <property type="entry name" value="CTP SYNTHASE-RELATED"/>
    <property type="match status" value="1"/>
</dbReference>
<dbReference type="NCBIfam" id="TIGR00337">
    <property type="entry name" value="PyrG"/>
    <property type="match status" value="1"/>
</dbReference>
<feature type="binding site" evidence="11">
    <location>
        <position position="400"/>
    </location>
    <ligand>
        <name>L-glutamine</name>
        <dbReference type="ChEBI" id="CHEBI:58359"/>
    </ligand>
</feature>
<evidence type="ECO:0000313" key="14">
    <source>
        <dbReference type="EMBL" id="PIY89400.1"/>
    </source>
</evidence>
<dbReference type="InterPro" id="IPR017926">
    <property type="entry name" value="GATASE"/>
</dbReference>
<evidence type="ECO:0000256" key="10">
    <source>
        <dbReference type="ARBA" id="ARBA00047781"/>
    </source>
</evidence>
<evidence type="ECO:0000313" key="15">
    <source>
        <dbReference type="Proteomes" id="UP000230767"/>
    </source>
</evidence>
<comment type="pathway">
    <text evidence="1 11">Pyrimidine metabolism; CTP biosynthesis via de novo pathway; CTP from UDP: step 2/2.</text>
</comment>
<dbReference type="HAMAP" id="MF_01227">
    <property type="entry name" value="PyrG"/>
    <property type="match status" value="1"/>
</dbReference>
<evidence type="ECO:0000256" key="11">
    <source>
        <dbReference type="HAMAP-Rule" id="MF_01227"/>
    </source>
</evidence>
<dbReference type="GO" id="GO:0044210">
    <property type="term" value="P:'de novo' CTP biosynthetic process"/>
    <property type="evidence" value="ECO:0007669"/>
    <property type="project" value="UniProtKB-UniRule"/>
</dbReference>
<name>A0A2M7R7L3_9BACT</name>
<comment type="subunit">
    <text evidence="11">Homotetramer.</text>
</comment>
<comment type="catalytic activity">
    <reaction evidence="10 11">
        <text>UTP + L-glutamine + ATP + H2O = CTP + L-glutamate + ADP + phosphate + 2 H(+)</text>
        <dbReference type="Rhea" id="RHEA:26426"/>
        <dbReference type="ChEBI" id="CHEBI:15377"/>
        <dbReference type="ChEBI" id="CHEBI:15378"/>
        <dbReference type="ChEBI" id="CHEBI:29985"/>
        <dbReference type="ChEBI" id="CHEBI:30616"/>
        <dbReference type="ChEBI" id="CHEBI:37563"/>
        <dbReference type="ChEBI" id="CHEBI:43474"/>
        <dbReference type="ChEBI" id="CHEBI:46398"/>
        <dbReference type="ChEBI" id="CHEBI:58359"/>
        <dbReference type="ChEBI" id="CHEBI:456216"/>
        <dbReference type="EC" id="6.3.4.2"/>
    </reaction>
</comment>
<dbReference type="Pfam" id="PF00117">
    <property type="entry name" value="GATase"/>
    <property type="match status" value="1"/>
</dbReference>
<comment type="miscellaneous">
    <text evidence="11">CTPSs have evolved a hybrid strategy for distinguishing between UTP and CTP. The overlapping regions of the product feedback inhibitory and substrate sites recognize a common feature in both compounds, the triphosphate moiety. To differentiate isosteric substrate and product pyrimidine rings, an additional pocket far from the expected kinase/ligase catalytic site, specifically recognizes the cytosine and ribose portions of the product inhibitor.</text>
</comment>
<dbReference type="SUPFAM" id="SSF52540">
    <property type="entry name" value="P-loop containing nucleoside triphosphate hydrolases"/>
    <property type="match status" value="1"/>
</dbReference>
<feature type="binding site" evidence="11">
    <location>
        <position position="270"/>
    </location>
    <ligand>
        <name>ATP</name>
        <dbReference type="ChEBI" id="CHEBI:30616"/>
    </ligand>
</feature>
<dbReference type="SUPFAM" id="SSF52317">
    <property type="entry name" value="Class I glutamine amidotransferase-like"/>
    <property type="match status" value="1"/>
</dbReference>
<dbReference type="UniPathway" id="UPA00159">
    <property type="reaction ID" value="UER00277"/>
</dbReference>
<dbReference type="EC" id="6.3.4.2" evidence="11"/>
<keyword evidence="3 11" id="KW-0436">Ligase</keyword>
<dbReference type="Proteomes" id="UP000230767">
    <property type="component" value="Unassembled WGS sequence"/>
</dbReference>
<feature type="binding site" evidence="11">
    <location>
        <position position="170"/>
    </location>
    <ligand>
        <name>Mg(2+)</name>
        <dbReference type="ChEBI" id="CHEBI:18420"/>
    </ligand>
</feature>
<feature type="binding site" evidence="11">
    <location>
        <position position="252"/>
    </location>
    <ligand>
        <name>UTP</name>
        <dbReference type="ChEBI" id="CHEBI:46398"/>
    </ligand>
</feature>
<comment type="caution">
    <text evidence="14">The sequence shown here is derived from an EMBL/GenBank/DDBJ whole genome shotgun (WGS) entry which is preliminary data.</text>
</comment>
<feature type="binding site" evidence="11">
    <location>
        <position position="71"/>
    </location>
    <ligand>
        <name>Mg(2+)</name>
        <dbReference type="ChEBI" id="CHEBI:18420"/>
    </ligand>
</feature>
<evidence type="ECO:0000259" key="13">
    <source>
        <dbReference type="Pfam" id="PF06418"/>
    </source>
</evidence>
<evidence type="ECO:0000256" key="8">
    <source>
        <dbReference type="ARBA" id="ARBA00022962"/>
    </source>
</evidence>
<feature type="binding site" evidence="11">
    <location>
        <begin position="216"/>
        <end position="221"/>
    </location>
    <ligand>
        <name>CTP</name>
        <dbReference type="ChEBI" id="CHEBI:37563"/>
        <note>allosteric inhibitor</note>
    </ligand>
</feature>
<feature type="domain" description="Glutamine amidotransferase" evidence="12">
    <location>
        <begin position="335"/>
        <end position="575"/>
    </location>
</feature>
<dbReference type="GO" id="GO:0019856">
    <property type="term" value="P:pyrimidine nucleobase biosynthetic process"/>
    <property type="evidence" value="ECO:0007669"/>
    <property type="project" value="TreeGrafter"/>
</dbReference>
<evidence type="ECO:0000256" key="9">
    <source>
        <dbReference type="ARBA" id="ARBA00022975"/>
    </source>
</evidence>
<dbReference type="InterPro" id="IPR033828">
    <property type="entry name" value="GATase1_CTP_Synthase"/>
</dbReference>
<accession>A0A2M7R7L3</accession>
<dbReference type="FunFam" id="3.40.50.300:FF:000009">
    <property type="entry name" value="CTP synthase"/>
    <property type="match status" value="1"/>
</dbReference>
<dbReference type="Gene3D" id="3.40.50.880">
    <property type="match status" value="1"/>
</dbReference>
<comment type="catalytic activity">
    <reaction evidence="11">
        <text>L-glutamine + H2O = L-glutamate + NH4(+)</text>
        <dbReference type="Rhea" id="RHEA:15889"/>
        <dbReference type="ChEBI" id="CHEBI:15377"/>
        <dbReference type="ChEBI" id="CHEBI:28938"/>
        <dbReference type="ChEBI" id="CHEBI:29985"/>
        <dbReference type="ChEBI" id="CHEBI:58359"/>
    </reaction>
</comment>
<feature type="binding site" evidence="11">
    <location>
        <position position="71"/>
    </location>
    <ligand>
        <name>ATP</name>
        <dbReference type="ChEBI" id="CHEBI:30616"/>
    </ligand>
</feature>
<dbReference type="GO" id="GO:0003883">
    <property type="term" value="F:CTP synthase activity"/>
    <property type="evidence" value="ECO:0007669"/>
    <property type="project" value="UniProtKB-UniRule"/>
</dbReference>
<keyword evidence="4 11" id="KW-0479">Metal-binding</keyword>
<organism evidence="14 15">
    <name type="scientific">Candidatus Nealsonbacteria bacterium CG_4_10_14_0_8_um_filter_37_14</name>
    <dbReference type="NCBI Taxonomy" id="1974684"/>
    <lineage>
        <taxon>Bacteria</taxon>
        <taxon>Candidatus Nealsoniibacteriota</taxon>
    </lineage>
</organism>
<dbReference type="PROSITE" id="PS51273">
    <property type="entry name" value="GATASE_TYPE_1"/>
    <property type="match status" value="1"/>
</dbReference>
<evidence type="ECO:0000256" key="7">
    <source>
        <dbReference type="ARBA" id="ARBA00022842"/>
    </source>
</evidence>
<dbReference type="PANTHER" id="PTHR11550">
    <property type="entry name" value="CTP SYNTHASE"/>
    <property type="match status" value="1"/>
</dbReference>
<dbReference type="GO" id="GO:0005524">
    <property type="term" value="F:ATP binding"/>
    <property type="evidence" value="ECO:0007669"/>
    <property type="project" value="UniProtKB-KW"/>
</dbReference>
<feature type="binding site" evidence="11">
    <location>
        <position position="13"/>
    </location>
    <ligand>
        <name>UTP</name>
        <dbReference type="ChEBI" id="CHEBI:46398"/>
    </ligand>
</feature>
<dbReference type="EMBL" id="PFLW01000026">
    <property type="protein sequence ID" value="PIY89400.1"/>
    <property type="molecule type" value="Genomic_DNA"/>
</dbReference>
<feature type="binding site" evidence="11">
    <location>
        <begin position="216"/>
        <end position="221"/>
    </location>
    <ligand>
        <name>UTP</name>
        <dbReference type="ChEBI" id="CHEBI:46398"/>
    </ligand>
</feature>
<evidence type="ECO:0000256" key="3">
    <source>
        <dbReference type="ARBA" id="ARBA00022598"/>
    </source>
</evidence>
<gene>
    <name evidence="11" type="primary">pyrG</name>
    <name evidence="14" type="ORF">COY73_01025</name>
</gene>
<reference evidence="15" key="1">
    <citation type="submission" date="2017-09" db="EMBL/GenBank/DDBJ databases">
        <title>Depth-based differentiation of microbial function through sediment-hosted aquifers and enrichment of novel symbionts in the deep terrestrial subsurface.</title>
        <authorList>
            <person name="Probst A.J."/>
            <person name="Ladd B."/>
            <person name="Jarett J.K."/>
            <person name="Geller-Mcgrath D.E."/>
            <person name="Sieber C.M.K."/>
            <person name="Emerson J.B."/>
            <person name="Anantharaman K."/>
            <person name="Thomas B.C."/>
            <person name="Malmstrom R."/>
            <person name="Stieglmeier M."/>
            <person name="Klingl A."/>
            <person name="Woyke T."/>
            <person name="Ryan C.M."/>
            <person name="Banfield J.F."/>
        </authorList>
    </citation>
    <scope>NUCLEOTIDE SEQUENCE [LARGE SCALE GENOMIC DNA]</scope>
</reference>
<evidence type="ECO:0000256" key="2">
    <source>
        <dbReference type="ARBA" id="ARBA00007533"/>
    </source>
</evidence>
<feature type="region of interest" description="Amidoligase domain" evidence="11">
    <location>
        <begin position="1"/>
        <end position="295"/>
    </location>
</feature>
<feature type="binding site" evidence="11">
    <location>
        <position position="511"/>
    </location>
    <ligand>
        <name>L-glutamine</name>
        <dbReference type="ChEBI" id="CHEBI:58359"/>
    </ligand>
</feature>
<keyword evidence="5 11" id="KW-0547">Nucleotide-binding</keyword>
<feature type="binding site" evidence="11">
    <location>
        <position position="252"/>
    </location>
    <ligand>
        <name>CTP</name>
        <dbReference type="ChEBI" id="CHEBI:37563"/>
        <note>allosteric inhibitor</note>
    </ligand>
</feature>
<dbReference type="NCBIfam" id="NF003792">
    <property type="entry name" value="PRK05380.1"/>
    <property type="match status" value="1"/>
</dbReference>
<keyword evidence="7 11" id="KW-0460">Magnesium</keyword>
<comment type="similarity">
    <text evidence="2 11">Belongs to the CTP synthase family.</text>
</comment>
<protein>
    <recommendedName>
        <fullName evidence="11">CTP synthase</fullName>
        <ecNumber evidence="11">6.3.4.2</ecNumber>
    </recommendedName>
    <alternativeName>
        <fullName evidence="11">Cytidine 5'-triphosphate synthase</fullName>
    </alternativeName>
    <alternativeName>
        <fullName evidence="11">Cytidine triphosphate synthetase</fullName>
        <shortName evidence="11">CTP synthetase</shortName>
        <shortName evidence="11">CTPS</shortName>
    </alternativeName>
    <alternativeName>
        <fullName evidence="11">UTP--ammonia ligase</fullName>
    </alternativeName>
</protein>
<dbReference type="InterPro" id="IPR017456">
    <property type="entry name" value="CTP_synthase_N"/>
</dbReference>
<dbReference type="FunFam" id="3.40.50.880:FF:000002">
    <property type="entry name" value="CTP synthase"/>
    <property type="match status" value="1"/>
</dbReference>
<dbReference type="GO" id="GO:0046872">
    <property type="term" value="F:metal ion binding"/>
    <property type="evidence" value="ECO:0007669"/>
    <property type="project" value="UniProtKB-KW"/>
</dbReference>
<evidence type="ECO:0000259" key="12">
    <source>
        <dbReference type="Pfam" id="PF00117"/>
    </source>
</evidence>
<dbReference type="InterPro" id="IPR029062">
    <property type="entry name" value="Class_I_gatase-like"/>
</dbReference>
<evidence type="ECO:0000256" key="4">
    <source>
        <dbReference type="ARBA" id="ARBA00022723"/>
    </source>
</evidence>
<comment type="catalytic activity">
    <reaction evidence="11">
        <text>UTP + NH4(+) + ATP = CTP + ADP + phosphate + 2 H(+)</text>
        <dbReference type="Rhea" id="RHEA:16597"/>
        <dbReference type="ChEBI" id="CHEBI:15378"/>
        <dbReference type="ChEBI" id="CHEBI:28938"/>
        <dbReference type="ChEBI" id="CHEBI:30616"/>
        <dbReference type="ChEBI" id="CHEBI:37563"/>
        <dbReference type="ChEBI" id="CHEBI:43474"/>
        <dbReference type="ChEBI" id="CHEBI:46398"/>
        <dbReference type="ChEBI" id="CHEBI:456216"/>
    </reaction>
</comment>
<keyword evidence="9 11" id="KW-0665">Pyrimidine biosynthesis</keyword>
<proteinExistence type="inferred from homology"/>
<sequence>MPKFIFVAGGVMSGIGKGVATASIGKILQSKGFKVTAIKIDPYINVDAGTMNPIEHGEIFVTADGIECDQDVGNYERFIDENLTTDNYITTGRVYQAVINRERNLGYGGKCVEVVPHIPEEVISRIKKVAYSQRSWDGSSESKIRNRARISKPPHQKFGGGGRADFVLVEIGGTVGEYQNLLFLEAARMMKLANPKDVLFILVSYLPIPEMIGEMKTKPTQTAVRLLNEAGIQPDIILGRSRVPLDELRKRKISIFCNVQKKDVISAPDIESIYEIPINFEKENLGNQILKKFGLRPRKKNLKDWGKLVKVIKTAKKPVKIGIVGKYFETGKFTLMDSYISIIEAIKHASWFFKRRPEIHWLSAEYYEPAQIPKKFGAGENSSRSVKELKNFDGIIVPGGFGSRGIEGKIKAIEFCRKNKIPYLGLCLGMQLAVVEFARNVCKIKDANSTEFEPNCRQPVIDVMPEQKSILKEKSYGGTMRLGEYKCKIKPNTISSRTYKTLDIVERHRHRYELNNAFREALETKGMVMAGINPEKDLIEIIELKEPPFFVAVQFHPEFKSRPLRPHPLFREFIKACIKKRAK</sequence>
<dbReference type="GO" id="GO:0042802">
    <property type="term" value="F:identical protein binding"/>
    <property type="evidence" value="ECO:0007669"/>
    <property type="project" value="TreeGrafter"/>
</dbReference>
<dbReference type="Gene3D" id="3.40.50.300">
    <property type="entry name" value="P-loop containing nucleotide triphosphate hydrolases"/>
    <property type="match status" value="1"/>
</dbReference>
<evidence type="ECO:0000256" key="6">
    <source>
        <dbReference type="ARBA" id="ARBA00022840"/>
    </source>
</evidence>
<feature type="binding site" evidence="11">
    <location>
        <begin position="428"/>
        <end position="431"/>
    </location>
    <ligand>
        <name>L-glutamine</name>
        <dbReference type="ChEBI" id="CHEBI:58359"/>
    </ligand>
</feature>